<evidence type="ECO:0000256" key="7">
    <source>
        <dbReference type="ARBA" id="ARBA00023125"/>
    </source>
</evidence>
<evidence type="ECO:0000313" key="10">
    <source>
        <dbReference type="EMBL" id="QDA32465.1"/>
    </source>
</evidence>
<keyword evidence="6 9" id="KW-0051">Antiviral defense</keyword>
<dbReference type="Pfam" id="PF01867">
    <property type="entry name" value="Cas_Cas1"/>
    <property type="match status" value="1"/>
</dbReference>
<reference evidence="10 11" key="1">
    <citation type="submission" date="2019-06" db="EMBL/GenBank/DDBJ databases">
        <title>Thermococcus indicus sp. nov., a Fe(III)-reducing hyperthermophilic archaeon isolated from the Onnuri vent field of the Central Indian Ocean ridge.</title>
        <authorList>
            <person name="Lim J.K."/>
            <person name="Kim Y.J."/>
            <person name="Kwon K.K."/>
        </authorList>
    </citation>
    <scope>NUCLEOTIDE SEQUENCE [LARGE SCALE GENOMIC DNA]</scope>
    <source>
        <strain evidence="10 11">IOH1</strain>
    </source>
</reference>
<dbReference type="InterPro" id="IPR042206">
    <property type="entry name" value="CRISPR-assoc_Cas1_C"/>
</dbReference>
<accession>A0A4Y5SP12</accession>
<organism evidence="10 11">
    <name type="scientific">Thermococcus indicus</name>
    <dbReference type="NCBI Taxonomy" id="2586643"/>
    <lineage>
        <taxon>Archaea</taxon>
        <taxon>Methanobacteriati</taxon>
        <taxon>Methanobacteriota</taxon>
        <taxon>Thermococci</taxon>
        <taxon>Thermococcales</taxon>
        <taxon>Thermococcaceae</taxon>
        <taxon>Thermococcus</taxon>
    </lineage>
</organism>
<dbReference type="InterPro" id="IPR002729">
    <property type="entry name" value="CRISPR-assoc_Cas1"/>
</dbReference>
<dbReference type="GO" id="GO:0043571">
    <property type="term" value="P:maintenance of CRISPR repeat elements"/>
    <property type="evidence" value="ECO:0007669"/>
    <property type="project" value="UniProtKB-UniRule"/>
</dbReference>
<dbReference type="PANTHER" id="PTHR43219">
    <property type="entry name" value="CRISPR-ASSOCIATED ENDONUCLEASE CAS1"/>
    <property type="match status" value="1"/>
</dbReference>
<evidence type="ECO:0000256" key="5">
    <source>
        <dbReference type="ARBA" id="ARBA00022842"/>
    </source>
</evidence>
<evidence type="ECO:0000256" key="3">
    <source>
        <dbReference type="ARBA" id="ARBA00022759"/>
    </source>
</evidence>
<dbReference type="InterPro" id="IPR042211">
    <property type="entry name" value="CRISPR-assoc_Cas1_N"/>
</dbReference>
<proteinExistence type="inferred from homology"/>
<keyword evidence="7 9" id="KW-0238">DNA-binding</keyword>
<dbReference type="HAMAP" id="MF_01470">
    <property type="entry name" value="Cas1"/>
    <property type="match status" value="1"/>
</dbReference>
<dbReference type="Gene3D" id="1.20.120.920">
    <property type="entry name" value="CRISPR-associated endonuclease Cas1, C-terminal domain"/>
    <property type="match status" value="1"/>
</dbReference>
<evidence type="ECO:0000256" key="4">
    <source>
        <dbReference type="ARBA" id="ARBA00022801"/>
    </source>
</evidence>
<evidence type="ECO:0000256" key="9">
    <source>
        <dbReference type="HAMAP-Rule" id="MF_01470"/>
    </source>
</evidence>
<keyword evidence="4 9" id="KW-0378">Hydrolase</keyword>
<dbReference type="Proteomes" id="UP000306007">
    <property type="component" value="Chromosome"/>
</dbReference>
<dbReference type="Gene3D" id="3.100.10.20">
    <property type="entry name" value="CRISPR-associated endonuclease Cas1, N-terminal domain"/>
    <property type="match status" value="1"/>
</dbReference>
<dbReference type="GO" id="GO:0003677">
    <property type="term" value="F:DNA binding"/>
    <property type="evidence" value="ECO:0007669"/>
    <property type="project" value="UniProtKB-KW"/>
</dbReference>
<protein>
    <recommendedName>
        <fullName evidence="9">CRISPR-associated endonuclease Cas1</fullName>
        <ecNumber evidence="9">3.1.-.-</ecNumber>
    </recommendedName>
</protein>
<dbReference type="AlphaFoldDB" id="A0A4Y5SP12"/>
<evidence type="ECO:0000256" key="8">
    <source>
        <dbReference type="ARBA" id="ARBA00023211"/>
    </source>
</evidence>
<dbReference type="GO" id="GO:0004520">
    <property type="term" value="F:DNA endonuclease activity"/>
    <property type="evidence" value="ECO:0007669"/>
    <property type="project" value="InterPro"/>
</dbReference>
<comment type="subunit">
    <text evidence="9">Homodimer, forms a heterotetramer with a Cas2 homodimer.</text>
</comment>
<keyword evidence="1 9" id="KW-0540">Nuclease</keyword>
<evidence type="ECO:0000313" key="11">
    <source>
        <dbReference type="Proteomes" id="UP000306007"/>
    </source>
</evidence>
<evidence type="ECO:0000256" key="6">
    <source>
        <dbReference type="ARBA" id="ARBA00023118"/>
    </source>
</evidence>
<feature type="binding site" evidence="9">
    <location>
        <position position="208"/>
    </location>
    <ligand>
        <name>Mn(2+)</name>
        <dbReference type="ChEBI" id="CHEBI:29035"/>
    </ligand>
</feature>
<comment type="similarity">
    <text evidence="9">Belongs to the CRISPR-associated endonuclease Cas1 family.</text>
</comment>
<sequence>MKYPLFITQHGELRRESNALIFSGELVKRPIPLAQINEIHCLARVSLTSGAIDLLSEKGIPVHFYTTRGDYKGPFINDASPRGKLHLSQAEHYLNPEKRLYLAKEIVEGIQNTMAFVLSRWGVNPVKLNSVTVDGESVEEIMGKEAELWSHFYRYFGEAIEVDDFRRTRRPPEDEVNALISYANAVTYGLAFSSSVKAGLDPSIGFLHAVNDRRHSLPLDLADIFKPLYVFSTVKAMLKTNGLKSSDFSKKGKAVYLSREGKRKLLSALTDTLRRTVYYKPWKRSMSYRFMMDYEARRLKRHLLGRGKYKAFRPWWR</sequence>
<keyword evidence="8 9" id="KW-0464">Manganese</keyword>
<dbReference type="KEGG" id="tic:FH039_08630"/>
<keyword evidence="2 9" id="KW-0479">Metal-binding</keyword>
<dbReference type="EC" id="3.1.-.-" evidence="9"/>
<keyword evidence="3 9" id="KW-0255">Endonuclease</keyword>
<feature type="binding site" evidence="9">
    <location>
        <position position="145"/>
    </location>
    <ligand>
        <name>Mn(2+)</name>
        <dbReference type="ChEBI" id="CHEBI:29035"/>
    </ligand>
</feature>
<comment type="cofactor">
    <cofactor evidence="9">
        <name>Mg(2+)</name>
        <dbReference type="ChEBI" id="CHEBI:18420"/>
    </cofactor>
    <cofactor evidence="9">
        <name>Mn(2+)</name>
        <dbReference type="ChEBI" id="CHEBI:29035"/>
    </cofactor>
</comment>
<gene>
    <name evidence="9 10" type="primary">cas1</name>
    <name evidence="10" type="ORF">FH039_08630</name>
</gene>
<keyword evidence="5 9" id="KW-0460">Magnesium</keyword>
<name>A0A4Y5SP12_9EURY</name>
<dbReference type="GO" id="GO:0051607">
    <property type="term" value="P:defense response to virus"/>
    <property type="evidence" value="ECO:0007669"/>
    <property type="project" value="UniProtKB-UniRule"/>
</dbReference>
<feature type="binding site" evidence="9">
    <location>
        <position position="223"/>
    </location>
    <ligand>
        <name>Mn(2+)</name>
        <dbReference type="ChEBI" id="CHEBI:29035"/>
    </ligand>
</feature>
<comment type="function">
    <text evidence="9">CRISPR (clustered regularly interspaced short palindromic repeat), is an adaptive immune system that provides protection against mobile genetic elements (viruses, transposable elements and conjugative plasmids). CRISPR clusters contain spacers, sequences complementary to antecedent mobile elements, and target invading nucleic acids. CRISPR clusters are transcribed and processed into CRISPR RNA (crRNA). Acts as a dsDNA endonuclease. Involved in the integration of spacer DNA into the CRISPR cassette.</text>
</comment>
<evidence type="ECO:0000256" key="1">
    <source>
        <dbReference type="ARBA" id="ARBA00022722"/>
    </source>
</evidence>
<keyword evidence="11" id="KW-1185">Reference proteome</keyword>
<dbReference type="EMBL" id="CP040846">
    <property type="protein sequence ID" value="QDA32465.1"/>
    <property type="molecule type" value="Genomic_DNA"/>
</dbReference>
<dbReference type="NCBIfam" id="TIGR00287">
    <property type="entry name" value="cas1"/>
    <property type="match status" value="1"/>
</dbReference>
<evidence type="ECO:0000256" key="2">
    <source>
        <dbReference type="ARBA" id="ARBA00022723"/>
    </source>
</evidence>
<dbReference type="GO" id="GO:0046872">
    <property type="term" value="F:metal ion binding"/>
    <property type="evidence" value="ECO:0007669"/>
    <property type="project" value="UniProtKB-UniRule"/>
</dbReference>
<dbReference type="PANTHER" id="PTHR43219:SF2">
    <property type="entry name" value="CRISPR-ASSOCIATED ENDONUCLEASE CAS1"/>
    <property type="match status" value="1"/>
</dbReference>
<dbReference type="InterPro" id="IPR019858">
    <property type="entry name" value="CRISPR-assoc_Cas1_HMARI/TNEAP"/>
</dbReference>
<dbReference type="OrthoDB" id="2216at2157"/>
<dbReference type="GO" id="GO:0016787">
    <property type="term" value="F:hydrolase activity"/>
    <property type="evidence" value="ECO:0007669"/>
    <property type="project" value="UniProtKB-KW"/>
</dbReference>